<proteinExistence type="predicted"/>
<evidence type="ECO:0000313" key="2">
    <source>
        <dbReference type="Proteomes" id="UP000829196"/>
    </source>
</evidence>
<dbReference type="Proteomes" id="UP000829196">
    <property type="component" value="Unassembled WGS sequence"/>
</dbReference>
<dbReference type="AlphaFoldDB" id="A0A8T3C3P3"/>
<accession>A0A8T3C3P3</accession>
<dbReference type="EMBL" id="JAGYWB010000003">
    <property type="protein sequence ID" value="KAI0526789.1"/>
    <property type="molecule type" value="Genomic_DNA"/>
</dbReference>
<evidence type="ECO:0000313" key="1">
    <source>
        <dbReference type="EMBL" id="KAI0526789.1"/>
    </source>
</evidence>
<organism evidence="1 2">
    <name type="scientific">Dendrobium nobile</name>
    <name type="common">Orchid</name>
    <dbReference type="NCBI Taxonomy" id="94219"/>
    <lineage>
        <taxon>Eukaryota</taxon>
        <taxon>Viridiplantae</taxon>
        <taxon>Streptophyta</taxon>
        <taxon>Embryophyta</taxon>
        <taxon>Tracheophyta</taxon>
        <taxon>Spermatophyta</taxon>
        <taxon>Magnoliopsida</taxon>
        <taxon>Liliopsida</taxon>
        <taxon>Asparagales</taxon>
        <taxon>Orchidaceae</taxon>
        <taxon>Epidendroideae</taxon>
        <taxon>Malaxideae</taxon>
        <taxon>Dendrobiinae</taxon>
        <taxon>Dendrobium</taxon>
    </lineage>
</organism>
<name>A0A8T3C3P3_DENNO</name>
<protein>
    <submittedName>
        <fullName evidence="1">Uncharacterized protein</fullName>
    </submittedName>
</protein>
<sequence length="68" mass="7022">MGRERTVARKLHGLLFPAVLGDIAPIDSRCFSAPVAVGVASPAAAAAGHPLHPFSHHASSSPPRFLSL</sequence>
<keyword evidence="2" id="KW-1185">Reference proteome</keyword>
<comment type="caution">
    <text evidence="1">The sequence shown here is derived from an EMBL/GenBank/DDBJ whole genome shotgun (WGS) entry which is preliminary data.</text>
</comment>
<gene>
    <name evidence="1" type="ORF">KFK09_002380</name>
</gene>
<reference evidence="1" key="1">
    <citation type="journal article" date="2022" name="Front. Genet.">
        <title>Chromosome-Scale Assembly of the Dendrobium nobile Genome Provides Insights Into the Molecular Mechanism of the Biosynthesis of the Medicinal Active Ingredient of Dendrobium.</title>
        <authorList>
            <person name="Xu Q."/>
            <person name="Niu S.-C."/>
            <person name="Li K.-L."/>
            <person name="Zheng P.-J."/>
            <person name="Zhang X.-J."/>
            <person name="Jia Y."/>
            <person name="Liu Y."/>
            <person name="Niu Y.-X."/>
            <person name="Yu L.-H."/>
            <person name="Chen D.-F."/>
            <person name="Zhang G.-Q."/>
        </authorList>
    </citation>
    <scope>NUCLEOTIDE SEQUENCE</scope>
    <source>
        <tissue evidence="1">Leaf</tissue>
    </source>
</reference>